<keyword evidence="3" id="KW-0677">Repeat</keyword>
<dbReference type="GO" id="GO:0003729">
    <property type="term" value="F:mRNA binding"/>
    <property type="evidence" value="ECO:0007669"/>
    <property type="project" value="TreeGrafter"/>
</dbReference>
<dbReference type="PANTHER" id="PTHR48032:SF18">
    <property type="entry name" value="RRM DOMAIN-CONTAINING PROTEIN"/>
    <property type="match status" value="1"/>
</dbReference>
<name>A0A1B0AG25_GLOPL</name>
<evidence type="ECO:0000256" key="1">
    <source>
        <dbReference type="ARBA" id="ARBA00004496"/>
    </source>
</evidence>
<evidence type="ECO:0000313" key="6">
    <source>
        <dbReference type="EnsemblMetazoa" id="GPAI044573-PA"/>
    </source>
</evidence>
<evidence type="ECO:0000256" key="4">
    <source>
        <dbReference type="ARBA" id="ARBA00022884"/>
    </source>
</evidence>
<feature type="transmembrane region" description="Helical" evidence="5">
    <location>
        <begin position="6"/>
        <end position="28"/>
    </location>
</feature>
<keyword evidence="2" id="KW-0963">Cytoplasm</keyword>
<reference evidence="7" key="1">
    <citation type="submission" date="2014-03" db="EMBL/GenBank/DDBJ databases">
        <authorList>
            <person name="Aksoy S."/>
            <person name="Warren W."/>
            <person name="Wilson R.K."/>
        </authorList>
    </citation>
    <scope>NUCLEOTIDE SEQUENCE [LARGE SCALE GENOMIC DNA]</scope>
    <source>
        <strain evidence="7">IAEA</strain>
    </source>
</reference>
<protein>
    <submittedName>
        <fullName evidence="6">Uncharacterized protein</fullName>
    </submittedName>
</protein>
<evidence type="ECO:0000256" key="3">
    <source>
        <dbReference type="ARBA" id="ARBA00022737"/>
    </source>
</evidence>
<dbReference type="Gene3D" id="3.30.70.330">
    <property type="match status" value="1"/>
</dbReference>
<accession>A0A1B0AG25</accession>
<evidence type="ECO:0000256" key="5">
    <source>
        <dbReference type="SAM" id="Phobius"/>
    </source>
</evidence>
<keyword evidence="5" id="KW-0812">Transmembrane</keyword>
<dbReference type="InterPro" id="IPR012677">
    <property type="entry name" value="Nucleotide-bd_a/b_plait_sf"/>
</dbReference>
<evidence type="ECO:0000256" key="2">
    <source>
        <dbReference type="ARBA" id="ARBA00022490"/>
    </source>
</evidence>
<dbReference type="GO" id="GO:0006417">
    <property type="term" value="P:regulation of translation"/>
    <property type="evidence" value="ECO:0007669"/>
    <property type="project" value="TreeGrafter"/>
</dbReference>
<organism evidence="6 7">
    <name type="scientific">Glossina pallidipes</name>
    <name type="common">Tsetse fly</name>
    <dbReference type="NCBI Taxonomy" id="7398"/>
    <lineage>
        <taxon>Eukaryota</taxon>
        <taxon>Metazoa</taxon>
        <taxon>Ecdysozoa</taxon>
        <taxon>Arthropoda</taxon>
        <taxon>Hexapoda</taxon>
        <taxon>Insecta</taxon>
        <taxon>Pterygota</taxon>
        <taxon>Neoptera</taxon>
        <taxon>Endopterygota</taxon>
        <taxon>Diptera</taxon>
        <taxon>Brachycera</taxon>
        <taxon>Muscomorpha</taxon>
        <taxon>Hippoboscoidea</taxon>
        <taxon>Glossinidae</taxon>
        <taxon>Glossina</taxon>
    </lineage>
</organism>
<dbReference type="PANTHER" id="PTHR48032">
    <property type="entry name" value="RNA-BINDING PROTEIN MUSASHI HOMOLOG RBP6"/>
    <property type="match status" value="1"/>
</dbReference>
<evidence type="ECO:0000313" key="7">
    <source>
        <dbReference type="Proteomes" id="UP000092445"/>
    </source>
</evidence>
<keyword evidence="5" id="KW-0472">Membrane</keyword>
<keyword evidence="4" id="KW-0694">RNA-binding</keyword>
<comment type="subcellular location">
    <subcellularLocation>
        <location evidence="1">Cytoplasm</location>
    </subcellularLocation>
</comment>
<keyword evidence="5" id="KW-1133">Transmembrane helix</keyword>
<dbReference type="SUPFAM" id="SSF54928">
    <property type="entry name" value="RNA-binding domain, RBD"/>
    <property type="match status" value="1"/>
</dbReference>
<reference evidence="6" key="2">
    <citation type="submission" date="2020-05" db="UniProtKB">
        <authorList>
            <consortium name="EnsemblMetazoa"/>
        </authorList>
    </citation>
    <scope>IDENTIFICATION</scope>
    <source>
        <strain evidence="6">IAEA</strain>
    </source>
</reference>
<dbReference type="GO" id="GO:0005737">
    <property type="term" value="C:cytoplasm"/>
    <property type="evidence" value="ECO:0007669"/>
    <property type="project" value="UniProtKB-SubCell"/>
</dbReference>
<dbReference type="AlphaFoldDB" id="A0A1B0AG25"/>
<sequence>MHTSDYQIIGIIIIIIITGIVLNSFGFVTFQSEEVVDKVCEIHFHEINNKMVECKKAQPKEVMLPANLAKTRAAGRSAYGELVVWGNSTTNPGAGSAGVIGSSLAAAAAAATGTPHHHSHPHAGASALYDAAAMMGYKRLLAAAAATQLRPPSATSTLAAAAAAAAPTAQAHLRPTATLTYPLSDLLSVPSLEVPTATLYQLPGANTLGI</sequence>
<dbReference type="InterPro" id="IPR035979">
    <property type="entry name" value="RBD_domain_sf"/>
</dbReference>
<dbReference type="VEuPathDB" id="VectorBase:GPAI044573"/>
<proteinExistence type="predicted"/>
<keyword evidence="7" id="KW-1185">Reference proteome</keyword>
<dbReference type="EnsemblMetazoa" id="GPAI044573-RA">
    <property type="protein sequence ID" value="GPAI044573-PA"/>
    <property type="gene ID" value="GPAI044573"/>
</dbReference>
<dbReference type="STRING" id="7398.A0A1B0AG25"/>
<dbReference type="Proteomes" id="UP000092445">
    <property type="component" value="Unassembled WGS sequence"/>
</dbReference>